<reference evidence="1" key="1">
    <citation type="submission" date="2020-10" db="EMBL/GenBank/DDBJ databases">
        <authorList>
            <person name="Gilroy R."/>
        </authorList>
    </citation>
    <scope>NUCLEOTIDE SEQUENCE</scope>
    <source>
        <strain evidence="1">ChiSjej3B21-11622</strain>
    </source>
</reference>
<dbReference type="EMBL" id="DVFT01000050">
    <property type="protein sequence ID" value="HIQ95621.1"/>
    <property type="molecule type" value="Genomic_DNA"/>
</dbReference>
<dbReference type="Proteomes" id="UP000886886">
    <property type="component" value="Unassembled WGS sequence"/>
</dbReference>
<evidence type="ECO:0000313" key="2">
    <source>
        <dbReference type="Proteomes" id="UP000886886"/>
    </source>
</evidence>
<gene>
    <name evidence="1" type="ORF">IAB26_03565</name>
</gene>
<sequence>MNQNKNIFLSGERPPAREYKDRLFRMVFKEKDQFLELYNALNGTAYDNPDDLTVTTLENAIYMGMRNDVSYLLYDRLALYEHQASINPNMPLRNLFYVSDIYSGLTKDTNLYGSKLVRLPEPQFVVFYNGADELPERSILRLSDAFSHKGGEPKLELEVLVLNINPGFNLDLMEHCRTLREYMAYVDTVRKYARETDFPEAVDRAIRECLAKGILADFLSRNWAEVKKVSIYEYDEEKHIRQEREDAMEEGLQRGETLRLVTQVLKKYEKGLSPKETADMLEEELSVIEEIYLLKQKFPEWTEKEIVNKILEKEIDVCS</sequence>
<protein>
    <recommendedName>
        <fullName evidence="3">Transposase</fullName>
    </recommendedName>
</protein>
<dbReference type="AlphaFoldDB" id="A0A9D0ZTK2"/>
<comment type="caution">
    <text evidence="1">The sequence shown here is derived from an EMBL/GenBank/DDBJ whole genome shotgun (WGS) entry which is preliminary data.</text>
</comment>
<name>A0A9D0ZTK2_9FIRM</name>
<evidence type="ECO:0008006" key="3">
    <source>
        <dbReference type="Google" id="ProtNLM"/>
    </source>
</evidence>
<organism evidence="1 2">
    <name type="scientific">Candidatus Limivivens merdigallinarum</name>
    <dbReference type="NCBI Taxonomy" id="2840859"/>
    <lineage>
        <taxon>Bacteria</taxon>
        <taxon>Bacillati</taxon>
        <taxon>Bacillota</taxon>
        <taxon>Clostridia</taxon>
        <taxon>Lachnospirales</taxon>
        <taxon>Lachnospiraceae</taxon>
        <taxon>Lachnospiraceae incertae sedis</taxon>
        <taxon>Candidatus Limivivens</taxon>
    </lineage>
</organism>
<proteinExistence type="predicted"/>
<reference evidence="1" key="2">
    <citation type="journal article" date="2021" name="PeerJ">
        <title>Extensive microbial diversity within the chicken gut microbiome revealed by metagenomics and culture.</title>
        <authorList>
            <person name="Gilroy R."/>
            <person name="Ravi A."/>
            <person name="Getino M."/>
            <person name="Pursley I."/>
            <person name="Horton D.L."/>
            <person name="Alikhan N.F."/>
            <person name="Baker D."/>
            <person name="Gharbi K."/>
            <person name="Hall N."/>
            <person name="Watson M."/>
            <person name="Adriaenssens E.M."/>
            <person name="Foster-Nyarko E."/>
            <person name="Jarju S."/>
            <person name="Secka A."/>
            <person name="Antonio M."/>
            <person name="Oren A."/>
            <person name="Chaudhuri R.R."/>
            <person name="La Ragione R."/>
            <person name="Hildebrand F."/>
            <person name="Pallen M.J."/>
        </authorList>
    </citation>
    <scope>NUCLEOTIDE SEQUENCE</scope>
    <source>
        <strain evidence="1">ChiSjej3B21-11622</strain>
    </source>
</reference>
<evidence type="ECO:0000313" key="1">
    <source>
        <dbReference type="EMBL" id="HIQ95621.1"/>
    </source>
</evidence>
<accession>A0A9D0ZTK2</accession>